<dbReference type="Gene3D" id="1.20.120.450">
    <property type="entry name" value="dinb family like domain"/>
    <property type="match status" value="1"/>
</dbReference>
<dbReference type="SUPFAM" id="SSF109854">
    <property type="entry name" value="DinB/YfiT-like putative metalloenzymes"/>
    <property type="match status" value="1"/>
</dbReference>
<dbReference type="InterPro" id="IPR024775">
    <property type="entry name" value="DinB-like"/>
</dbReference>
<keyword evidence="3" id="KW-1185">Reference proteome</keyword>
<accession>A0A6B8RSK5</accession>
<dbReference type="AlphaFoldDB" id="A0A6B8RSK5"/>
<name>A0A6B8RSK5_9BACL</name>
<dbReference type="RefSeq" id="WP_155703389.1">
    <property type="nucleotide sequence ID" value="NZ_CP034235.1"/>
</dbReference>
<evidence type="ECO:0000313" key="2">
    <source>
        <dbReference type="EMBL" id="QGQ98286.1"/>
    </source>
</evidence>
<protein>
    <submittedName>
        <fullName evidence="2">DinB family protein</fullName>
    </submittedName>
</protein>
<evidence type="ECO:0000313" key="3">
    <source>
        <dbReference type="Proteomes" id="UP000426246"/>
    </source>
</evidence>
<dbReference type="KEGG" id="ppsc:EHS13_27080"/>
<organism evidence="2 3">
    <name type="scientific">Paenibacillus psychroresistens</name>
    <dbReference type="NCBI Taxonomy" id="1778678"/>
    <lineage>
        <taxon>Bacteria</taxon>
        <taxon>Bacillati</taxon>
        <taxon>Bacillota</taxon>
        <taxon>Bacilli</taxon>
        <taxon>Bacillales</taxon>
        <taxon>Paenibacillaceae</taxon>
        <taxon>Paenibacillus</taxon>
    </lineage>
</organism>
<dbReference type="Pfam" id="PF12867">
    <property type="entry name" value="DinB_2"/>
    <property type="match status" value="1"/>
</dbReference>
<evidence type="ECO:0000259" key="1">
    <source>
        <dbReference type="Pfam" id="PF12867"/>
    </source>
</evidence>
<proteinExistence type="predicted"/>
<gene>
    <name evidence="2" type="ORF">EHS13_27080</name>
</gene>
<dbReference type="Proteomes" id="UP000426246">
    <property type="component" value="Chromosome"/>
</dbReference>
<dbReference type="OrthoDB" id="9793216at2"/>
<dbReference type="EMBL" id="CP034235">
    <property type="protein sequence ID" value="QGQ98286.1"/>
    <property type="molecule type" value="Genomic_DNA"/>
</dbReference>
<sequence length="171" mass="18756">MLKRPESNEYSSNQAVYIEVVPEGDLIGILKQQIKDTVALLSDLTADKAGFRYAPGKWSIKEVVGHMADTERIMSYRLLRFARGDNTSLAGFDEDAYVKGASFDSSSLADLLDSLAAVRTATLALLKGITPEVFLRLGSANQSVLSVRALAYIIAGHELHHQNVLKERYLG</sequence>
<reference evidence="3" key="1">
    <citation type="submission" date="2018-11" db="EMBL/GenBank/DDBJ databases">
        <title>Complete genome sequence of Paenibacillus sp. ML311-T8.</title>
        <authorList>
            <person name="Nam Y.-D."/>
            <person name="Kang J."/>
            <person name="Chung W.-H."/>
            <person name="Park Y.S."/>
        </authorList>
    </citation>
    <scope>NUCLEOTIDE SEQUENCE [LARGE SCALE GENOMIC DNA]</scope>
    <source>
        <strain evidence="3">ML311-T8</strain>
    </source>
</reference>
<dbReference type="InterPro" id="IPR034660">
    <property type="entry name" value="DinB/YfiT-like"/>
</dbReference>
<feature type="domain" description="DinB-like" evidence="1">
    <location>
        <begin position="30"/>
        <end position="163"/>
    </location>
</feature>